<dbReference type="EMBL" id="CP142149">
    <property type="protein sequence ID" value="WSE34766.1"/>
    <property type="molecule type" value="Genomic_DNA"/>
</dbReference>
<dbReference type="InterPro" id="IPR025997">
    <property type="entry name" value="SBP_2_dom"/>
</dbReference>
<evidence type="ECO:0000256" key="1">
    <source>
        <dbReference type="SAM" id="SignalP"/>
    </source>
</evidence>
<gene>
    <name evidence="3" type="ORF">VSH64_22240</name>
</gene>
<evidence type="ECO:0000313" key="3">
    <source>
        <dbReference type="EMBL" id="WSE34766.1"/>
    </source>
</evidence>
<evidence type="ECO:0000259" key="2">
    <source>
        <dbReference type="Pfam" id="PF13407"/>
    </source>
</evidence>
<name>A0ABZ1ILL8_9PSEU</name>
<dbReference type="Pfam" id="PF13407">
    <property type="entry name" value="Peripla_BP_4"/>
    <property type="match status" value="1"/>
</dbReference>
<sequence>MFSRRGSMALAVLLLGGTLAACGAGEPKASAGLSGNALDMCVAKATELKKSKLAEPPLKVLAPFDMAKNKGKSIWIINAARVPLLQRVSDGAQAAATAAGLSVKVVYGDGSTNTAQAAMQQAIAQGANGIALVAVDPTTIQDSVNQAAKAGIVVTDVGNRSVGDPLRPGVAGQLGYDVPAEMAAMAGWIMADSKCSADTLMYSPSALSITSAGAKAFQAQYQALCPSCAFELKDLDYGNFASTLTAEVQTDLRRNPNLDYIFAIIGSSVPEVDAGLRGNDHVRVLTHDGLDDNLEALRKGTTHVVANFAFAPNEAIGWQVIDQQGRLLLGEKDALDLTIPTRMVDATDIGATNDDIWPSFTGAQKTYTAAWK</sequence>
<organism evidence="3 4">
    <name type="scientific">Amycolatopsis rhabdoformis</name>
    <dbReference type="NCBI Taxonomy" id="1448059"/>
    <lineage>
        <taxon>Bacteria</taxon>
        <taxon>Bacillati</taxon>
        <taxon>Actinomycetota</taxon>
        <taxon>Actinomycetes</taxon>
        <taxon>Pseudonocardiales</taxon>
        <taxon>Pseudonocardiaceae</taxon>
        <taxon>Amycolatopsis</taxon>
    </lineage>
</organism>
<reference evidence="3 4" key="1">
    <citation type="journal article" date="2015" name="Int. J. Syst. Evol. Microbiol.">
        <title>Amycolatopsis rhabdoformis sp. nov., an actinomycete isolated from a tropical forest soil.</title>
        <authorList>
            <person name="Souza W.R."/>
            <person name="Silva R.E."/>
            <person name="Goodfellow M."/>
            <person name="Busarakam K."/>
            <person name="Figueiro F.S."/>
            <person name="Ferreira D."/>
            <person name="Rodrigues-Filho E."/>
            <person name="Moraes L.A.B."/>
            <person name="Zucchi T.D."/>
        </authorList>
    </citation>
    <scope>NUCLEOTIDE SEQUENCE [LARGE SCALE GENOMIC DNA]</scope>
    <source>
        <strain evidence="3 4">NCIMB 14900</strain>
    </source>
</reference>
<evidence type="ECO:0000313" key="4">
    <source>
        <dbReference type="Proteomes" id="UP001330812"/>
    </source>
</evidence>
<feature type="signal peptide" evidence="1">
    <location>
        <begin position="1"/>
        <end position="23"/>
    </location>
</feature>
<feature type="chain" id="PRO_5045663372" evidence="1">
    <location>
        <begin position="24"/>
        <end position="372"/>
    </location>
</feature>
<feature type="domain" description="Periplasmic binding protein" evidence="2">
    <location>
        <begin position="86"/>
        <end position="331"/>
    </location>
</feature>
<dbReference type="InterPro" id="IPR028082">
    <property type="entry name" value="Peripla_BP_I"/>
</dbReference>
<keyword evidence="4" id="KW-1185">Reference proteome</keyword>
<accession>A0ABZ1ILL8</accession>
<dbReference type="RefSeq" id="WP_326837574.1">
    <property type="nucleotide sequence ID" value="NZ_CP142149.1"/>
</dbReference>
<dbReference type="SUPFAM" id="SSF53822">
    <property type="entry name" value="Periplasmic binding protein-like I"/>
    <property type="match status" value="1"/>
</dbReference>
<dbReference type="Gene3D" id="3.40.50.2300">
    <property type="match status" value="2"/>
</dbReference>
<protein>
    <submittedName>
        <fullName evidence="3">Substrate-binding domain-containing protein</fullName>
    </submittedName>
</protein>
<dbReference type="Proteomes" id="UP001330812">
    <property type="component" value="Chromosome"/>
</dbReference>
<keyword evidence="1" id="KW-0732">Signal</keyword>
<proteinExistence type="predicted"/>
<dbReference type="PROSITE" id="PS51257">
    <property type="entry name" value="PROKAR_LIPOPROTEIN"/>
    <property type="match status" value="1"/>
</dbReference>